<dbReference type="Proteomes" id="UP000095003">
    <property type="component" value="Unassembled WGS sequence"/>
</dbReference>
<dbReference type="GO" id="GO:0055085">
    <property type="term" value="P:transmembrane transport"/>
    <property type="evidence" value="ECO:0007669"/>
    <property type="project" value="InterPro"/>
</dbReference>
<dbReference type="Gene3D" id="1.10.3720.10">
    <property type="entry name" value="MetI-like"/>
    <property type="match status" value="1"/>
</dbReference>
<evidence type="ECO:0000313" key="10">
    <source>
        <dbReference type="Proteomes" id="UP000095003"/>
    </source>
</evidence>
<proteinExistence type="inferred from homology"/>
<dbReference type="EMBL" id="MCGI01000003">
    <property type="protein sequence ID" value="ODM11316.1"/>
    <property type="molecule type" value="Genomic_DNA"/>
</dbReference>
<dbReference type="RefSeq" id="WP_069157900.1">
    <property type="nucleotide sequence ID" value="NZ_JBKXXQ010000039.1"/>
</dbReference>
<evidence type="ECO:0000256" key="7">
    <source>
        <dbReference type="RuleBase" id="RU363032"/>
    </source>
</evidence>
<gene>
    <name evidence="9" type="primary">lacG_9</name>
    <name evidence="9" type="ORF">BEH84_03745</name>
</gene>
<keyword evidence="6 7" id="KW-0472">Membrane</keyword>
<dbReference type="PANTHER" id="PTHR43744:SF8">
    <property type="entry name" value="SN-GLYCEROL-3-PHOSPHATE TRANSPORT SYSTEM PERMEASE PROTEIN UGPE"/>
    <property type="match status" value="1"/>
</dbReference>
<keyword evidence="2 7" id="KW-0813">Transport</keyword>
<protein>
    <submittedName>
        <fullName evidence="9">Lactose transport system permease protein LacG</fullName>
    </submittedName>
</protein>
<organism evidence="9 10">
    <name type="scientific">Eisenbergiella tayi</name>
    <dbReference type="NCBI Taxonomy" id="1432052"/>
    <lineage>
        <taxon>Bacteria</taxon>
        <taxon>Bacillati</taxon>
        <taxon>Bacillota</taxon>
        <taxon>Clostridia</taxon>
        <taxon>Lachnospirales</taxon>
        <taxon>Lachnospiraceae</taxon>
        <taxon>Eisenbergiella</taxon>
    </lineage>
</organism>
<keyword evidence="5 7" id="KW-1133">Transmembrane helix</keyword>
<accession>A0A1E3ASX2</accession>
<evidence type="ECO:0000256" key="4">
    <source>
        <dbReference type="ARBA" id="ARBA00022692"/>
    </source>
</evidence>
<comment type="caution">
    <text evidence="9">The sequence shown here is derived from an EMBL/GenBank/DDBJ whole genome shotgun (WGS) entry which is preliminary data.</text>
</comment>
<dbReference type="PANTHER" id="PTHR43744">
    <property type="entry name" value="ABC TRANSPORTER PERMEASE PROTEIN MG189-RELATED-RELATED"/>
    <property type="match status" value="1"/>
</dbReference>
<feature type="domain" description="ABC transmembrane type-1" evidence="8">
    <location>
        <begin position="62"/>
        <end position="253"/>
    </location>
</feature>
<dbReference type="SUPFAM" id="SSF161098">
    <property type="entry name" value="MetI-like"/>
    <property type="match status" value="1"/>
</dbReference>
<evidence type="ECO:0000256" key="6">
    <source>
        <dbReference type="ARBA" id="ARBA00023136"/>
    </source>
</evidence>
<dbReference type="GO" id="GO:0005886">
    <property type="term" value="C:plasma membrane"/>
    <property type="evidence" value="ECO:0007669"/>
    <property type="project" value="UniProtKB-SubCell"/>
</dbReference>
<feature type="transmembrane region" description="Helical" evidence="7">
    <location>
        <begin position="127"/>
        <end position="153"/>
    </location>
</feature>
<dbReference type="GeneID" id="93302927"/>
<feature type="transmembrane region" description="Helical" evidence="7">
    <location>
        <begin position="97"/>
        <end position="121"/>
    </location>
</feature>
<evidence type="ECO:0000313" key="9">
    <source>
        <dbReference type="EMBL" id="ODM11316.1"/>
    </source>
</evidence>
<comment type="similarity">
    <text evidence="7">Belongs to the binding-protein-dependent transport system permease family.</text>
</comment>
<dbReference type="InterPro" id="IPR000515">
    <property type="entry name" value="MetI-like"/>
</dbReference>
<evidence type="ECO:0000256" key="1">
    <source>
        <dbReference type="ARBA" id="ARBA00004651"/>
    </source>
</evidence>
<name>A0A1E3ASX2_9FIRM</name>
<evidence type="ECO:0000259" key="8">
    <source>
        <dbReference type="PROSITE" id="PS50928"/>
    </source>
</evidence>
<dbReference type="Pfam" id="PF00528">
    <property type="entry name" value="BPD_transp_1"/>
    <property type="match status" value="1"/>
</dbReference>
<evidence type="ECO:0000256" key="3">
    <source>
        <dbReference type="ARBA" id="ARBA00022475"/>
    </source>
</evidence>
<feature type="transmembrane region" description="Helical" evidence="7">
    <location>
        <begin position="235"/>
        <end position="253"/>
    </location>
</feature>
<dbReference type="AlphaFoldDB" id="A0A1E3ASX2"/>
<evidence type="ECO:0000256" key="5">
    <source>
        <dbReference type="ARBA" id="ARBA00022989"/>
    </source>
</evidence>
<evidence type="ECO:0000256" key="2">
    <source>
        <dbReference type="ARBA" id="ARBA00022448"/>
    </source>
</evidence>
<comment type="subcellular location">
    <subcellularLocation>
        <location evidence="1 7">Cell membrane</location>
        <topology evidence="1 7">Multi-pass membrane protein</topology>
    </subcellularLocation>
</comment>
<feature type="transmembrane region" description="Helical" evidence="7">
    <location>
        <begin position="174"/>
        <end position="196"/>
    </location>
</feature>
<keyword evidence="4 7" id="KW-0812">Transmembrane</keyword>
<dbReference type="PROSITE" id="PS50928">
    <property type="entry name" value="ABC_TM1"/>
    <property type="match status" value="1"/>
</dbReference>
<reference evidence="9 10" key="1">
    <citation type="submission" date="2016-07" db="EMBL/GenBank/DDBJ databases">
        <title>Characterization of isolates of Eisenbergiella tayi derived from blood cultures, using whole genome sequencing.</title>
        <authorList>
            <person name="Burdz T."/>
            <person name="Wiebe D."/>
            <person name="Huynh C."/>
            <person name="Bernard K."/>
        </authorList>
    </citation>
    <scope>NUCLEOTIDE SEQUENCE [LARGE SCALE GENOMIC DNA]</scope>
    <source>
        <strain evidence="9 10">NML 120489</strain>
    </source>
</reference>
<sequence>MKKDVSARVIGTLFLAGCCIIGITPIALGIMRSLFIDSAFTEFNYFSSYREVVHTEQILPAFINSILIVILSVPMNVGVVVLASYGLSKYHFKGQGFIYLMLLSALMIPPATVMYPCFMIIRDLGLINSIFAVILTEVAYGIPFNLLMAKNYFDDIPDELMEAARIDGAGSFRILHSILVPVAKPVLFVIVLWSFLGAWNDYMWPMLFFSDSSKKTVTLLPQYFMSAYSQRYDNLFAALFIIMIPTIIIYISLQKYFEQGVVSGAIKQ</sequence>
<feature type="transmembrane region" description="Helical" evidence="7">
    <location>
        <begin position="58"/>
        <end position="85"/>
    </location>
</feature>
<dbReference type="CDD" id="cd06261">
    <property type="entry name" value="TM_PBP2"/>
    <property type="match status" value="1"/>
</dbReference>
<feature type="transmembrane region" description="Helical" evidence="7">
    <location>
        <begin position="12"/>
        <end position="35"/>
    </location>
</feature>
<dbReference type="InterPro" id="IPR035906">
    <property type="entry name" value="MetI-like_sf"/>
</dbReference>
<keyword evidence="3" id="KW-1003">Cell membrane</keyword>